<reference evidence="1 2" key="1">
    <citation type="journal article" date="2021" name="Plant Biotechnol. J.">
        <title>Multi-omics assisted identification of the key and species-specific regulatory components of drought-tolerant mechanisms in Gossypium stocksii.</title>
        <authorList>
            <person name="Yu D."/>
            <person name="Ke L."/>
            <person name="Zhang D."/>
            <person name="Wu Y."/>
            <person name="Sun Y."/>
            <person name="Mei J."/>
            <person name="Sun J."/>
            <person name="Sun Y."/>
        </authorList>
    </citation>
    <scope>NUCLEOTIDE SEQUENCE [LARGE SCALE GENOMIC DNA]</scope>
    <source>
        <strain evidence="2">cv. E1</strain>
        <tissue evidence="1">Leaf</tissue>
    </source>
</reference>
<evidence type="ECO:0000313" key="1">
    <source>
        <dbReference type="EMBL" id="KAH1106846.1"/>
    </source>
</evidence>
<evidence type="ECO:0000313" key="2">
    <source>
        <dbReference type="Proteomes" id="UP000828251"/>
    </source>
</evidence>
<evidence type="ECO:0008006" key="3">
    <source>
        <dbReference type="Google" id="ProtNLM"/>
    </source>
</evidence>
<dbReference type="AlphaFoldDB" id="A0A9D4ACW2"/>
<gene>
    <name evidence="1" type="ORF">J1N35_010614</name>
</gene>
<name>A0A9D4ACW2_9ROSI</name>
<protein>
    <recommendedName>
        <fullName evidence="3">SWIM-type domain-containing protein</fullName>
    </recommendedName>
</protein>
<dbReference type="OrthoDB" id="987765at2759"/>
<dbReference type="Proteomes" id="UP000828251">
    <property type="component" value="Unassembled WGS sequence"/>
</dbReference>
<accession>A0A9D4ACW2</accession>
<keyword evidence="2" id="KW-1185">Reference proteome</keyword>
<dbReference type="EMBL" id="JAIQCV010000004">
    <property type="protein sequence ID" value="KAH1106846.1"/>
    <property type="molecule type" value="Genomic_DNA"/>
</dbReference>
<organism evidence="1 2">
    <name type="scientific">Gossypium stocksii</name>
    <dbReference type="NCBI Taxonomy" id="47602"/>
    <lineage>
        <taxon>Eukaryota</taxon>
        <taxon>Viridiplantae</taxon>
        <taxon>Streptophyta</taxon>
        <taxon>Embryophyta</taxon>
        <taxon>Tracheophyta</taxon>
        <taxon>Spermatophyta</taxon>
        <taxon>Magnoliopsida</taxon>
        <taxon>eudicotyledons</taxon>
        <taxon>Gunneridae</taxon>
        <taxon>Pentapetalae</taxon>
        <taxon>rosids</taxon>
        <taxon>malvids</taxon>
        <taxon>Malvales</taxon>
        <taxon>Malvaceae</taxon>
        <taxon>Malvoideae</taxon>
        <taxon>Gossypium</taxon>
    </lineage>
</organism>
<proteinExistence type="predicted"/>
<comment type="caution">
    <text evidence="1">The sequence shown here is derived from an EMBL/GenBank/DDBJ whole genome shotgun (WGS) entry which is preliminary data.</text>
</comment>
<sequence length="125" mass="14726">MVQEVLQEINNAKVQANTMHIVCHDRDNFWFPVTEFDRSHQGITVGQYRVHLRNKTCDCGRFDALCYLCAHRHVFPLIPDEDKWSSISLALFKLLPDRELHHKPKGRPCSTRIRNNMDIRKITNQ</sequence>